<dbReference type="AlphaFoldDB" id="A0A241XSF0"/>
<dbReference type="PANTHER" id="PTHR38467">
    <property type="match status" value="1"/>
</dbReference>
<evidence type="ECO:0000259" key="1">
    <source>
        <dbReference type="Pfam" id="PF19044"/>
    </source>
</evidence>
<dbReference type="PANTHER" id="PTHR38467:SF1">
    <property type="entry name" value="CONJUGATIVE TRANSFER: ASSEMBLY"/>
    <property type="match status" value="1"/>
</dbReference>
<gene>
    <name evidence="2" type="ORF">CAZ10_10995</name>
</gene>
<name>A0A241XSF0_PSEAI</name>
<feature type="domain" description="TraG P-loop" evidence="1">
    <location>
        <begin position="437"/>
        <end position="517"/>
    </location>
</feature>
<feature type="domain" description="TraG P-loop" evidence="1">
    <location>
        <begin position="563"/>
        <end position="796"/>
    </location>
</feature>
<accession>A0A241XSF0</accession>
<dbReference type="InterPro" id="IPR014117">
    <property type="entry name" value="TraC-F-type"/>
</dbReference>
<evidence type="ECO:0000313" key="3">
    <source>
        <dbReference type="Proteomes" id="UP000194857"/>
    </source>
</evidence>
<dbReference type="Proteomes" id="UP000194857">
    <property type="component" value="Unassembled WGS sequence"/>
</dbReference>
<dbReference type="NCBIfam" id="TIGR02746">
    <property type="entry name" value="TraC-F-type"/>
    <property type="match status" value="1"/>
</dbReference>
<dbReference type="EMBL" id="NFFZ01000004">
    <property type="protein sequence ID" value="OTI63344.1"/>
    <property type="molecule type" value="Genomic_DNA"/>
</dbReference>
<dbReference type="Gene3D" id="1.10.8.730">
    <property type="match status" value="1"/>
</dbReference>
<comment type="caution">
    <text evidence="2">The sequence shown here is derived from an EMBL/GenBank/DDBJ whole genome shotgun (WGS) entry which is preliminary data.</text>
</comment>
<proteinExistence type="predicted"/>
<dbReference type="InterPro" id="IPR025955">
    <property type="entry name" value="TraC/Conjuga_ATPase"/>
</dbReference>
<dbReference type="SUPFAM" id="SSF52540">
    <property type="entry name" value="P-loop containing nucleoside triphosphate hydrolases"/>
    <property type="match status" value="1"/>
</dbReference>
<dbReference type="InterPro" id="IPR053155">
    <property type="entry name" value="F-pilin_assembly_TraC"/>
</dbReference>
<dbReference type="Gene3D" id="3.40.50.300">
    <property type="entry name" value="P-loop containing nucleotide triphosphate hydrolases"/>
    <property type="match status" value="1"/>
</dbReference>
<organism evidence="2 3">
    <name type="scientific">Pseudomonas aeruginosa</name>
    <dbReference type="NCBI Taxonomy" id="287"/>
    <lineage>
        <taxon>Bacteria</taxon>
        <taxon>Pseudomonadati</taxon>
        <taxon>Pseudomonadota</taxon>
        <taxon>Gammaproteobacteria</taxon>
        <taxon>Pseudomonadales</taxon>
        <taxon>Pseudomonadaceae</taxon>
        <taxon>Pseudomonas</taxon>
    </lineage>
</organism>
<dbReference type="Pfam" id="PF11130">
    <property type="entry name" value="TraC_F_IV"/>
    <property type="match status" value="1"/>
</dbReference>
<dbReference type="CDD" id="cd01127">
    <property type="entry name" value="TrwB_TraG_TraD_VirD4"/>
    <property type="match status" value="1"/>
</dbReference>
<protein>
    <submittedName>
        <fullName evidence="2">Type-IV secretion system protein TraC</fullName>
    </submittedName>
</protein>
<dbReference type="Pfam" id="PF19044">
    <property type="entry name" value="P-loop_TraG"/>
    <property type="match status" value="2"/>
</dbReference>
<sequence length="805" mass="90294">MTAFRKQSFPFGDLLNVEAYSSDDRIFLLDDNQIGFGFLCRPLPGSDGKEADQLKSVLKQAWPAGTMISFCLFASQNINAQVNSMLRIRLSFEENILTQAISNRASYLFNGTMTPIDDYSGIKIRETHALISVIIPTADMFPTDKEIQTASELRAQFESTFASIGFAPRSLTNDLYVEIMSAIVNQGKGASWRDRTEVVADDDKPLKHQILDYDRTVDVHADHLQIGDTLVKTLSVKRFPRQTIQGSAAWYLGDLLTGKTGIRDNCLITFSIYFPDQQGTKDKMNTKRTWANNQAYGPILKFVPVLAAKKRGFDVLFKELDDGETVVKCNMTIVVFANAGDKDRMVRAAAEVKNYFSIRQFSVMEDKFFVLPLFINALPFGADAKAVTDMYRYKTMAITHALPLIPIYGDWKGTGTPMMTFVSRNGQLMSYDLFDSETNYNATVAAQSGSGKSFLTNYLITAYRSAGAQVWVIDVGRSYEKLAKAFDGDFIEFTEDANICLNPFELVKSYSEEEDVLIGLLAAMAAPTIPLDDYQLSGLRRHSAQVWEEKHTDMMVDDVARSCLSDDDQRIQDIGHQLYAFTSKGTYGKYFNGKNNVDFKNPFTVLELEELKGRKHLQQVVLLQLIYQIQQNMYLGARDRRKIVIIDEAWSLLTEGDVSKFIEHGYRRFRKYGGAAITITQSVNDLYSNSTGRAIAENSANTFLLGQKADAINLIKKEGRLSLSDGGFNLLKTVHTMRGQYSEIFFMTEHGSGIGRLTVDPFSLLLYSTAPDDVQAINNYRNQGLSMNEAINAVLRDRNVQKAAA</sequence>
<evidence type="ECO:0000313" key="2">
    <source>
        <dbReference type="EMBL" id="OTI63344.1"/>
    </source>
</evidence>
<dbReference type="RefSeq" id="WP_065327329.1">
    <property type="nucleotide sequence ID" value="NZ_NFFZ01000004.1"/>
</dbReference>
<reference evidence="2 3" key="1">
    <citation type="submission" date="2017-05" db="EMBL/GenBank/DDBJ databases">
        <authorList>
            <person name="Song R."/>
            <person name="Chenine A.L."/>
            <person name="Ruprecht R.M."/>
        </authorList>
    </citation>
    <scope>NUCLEOTIDE SEQUENCE [LARGE SCALE GENOMIC DNA]</scope>
    <source>
        <strain evidence="2 3">S567_C10_BS</strain>
    </source>
</reference>
<dbReference type="InterPro" id="IPR043964">
    <property type="entry name" value="P-loop_TraG"/>
</dbReference>
<dbReference type="InterPro" id="IPR027417">
    <property type="entry name" value="P-loop_NTPase"/>
</dbReference>